<organism evidence="3 4">
    <name type="scientific">Lysobacter enzymogenes</name>
    <dbReference type="NCBI Taxonomy" id="69"/>
    <lineage>
        <taxon>Bacteria</taxon>
        <taxon>Pseudomonadati</taxon>
        <taxon>Pseudomonadota</taxon>
        <taxon>Gammaproteobacteria</taxon>
        <taxon>Lysobacterales</taxon>
        <taxon>Lysobacteraceae</taxon>
        <taxon>Lysobacter</taxon>
    </lineage>
</organism>
<feature type="region of interest" description="Disordered" evidence="1">
    <location>
        <begin position="334"/>
        <end position="357"/>
    </location>
</feature>
<proteinExistence type="predicted"/>
<feature type="signal peptide" evidence="2">
    <location>
        <begin position="1"/>
        <end position="22"/>
    </location>
</feature>
<evidence type="ECO:0000256" key="2">
    <source>
        <dbReference type="SAM" id="SignalP"/>
    </source>
</evidence>
<evidence type="ECO:0000313" key="3">
    <source>
        <dbReference type="EMBL" id="ROU08916.1"/>
    </source>
</evidence>
<reference evidence="3 4" key="1">
    <citation type="submission" date="2018-10" db="EMBL/GenBank/DDBJ databases">
        <title>The genome of Lysobacter enzymogenes OH11.</title>
        <authorList>
            <person name="Liu F."/>
            <person name="Zhao Y."/>
            <person name="Qian G."/>
            <person name="Chen Y."/>
            <person name="Xu H."/>
        </authorList>
    </citation>
    <scope>NUCLEOTIDE SEQUENCE [LARGE SCALE GENOMIC DNA]</scope>
    <source>
        <strain evidence="3 4">OH11</strain>
    </source>
</reference>
<protein>
    <recommendedName>
        <fullName evidence="5">Lipoprotein</fullName>
    </recommendedName>
</protein>
<dbReference type="Proteomes" id="UP000275910">
    <property type="component" value="Unassembled WGS sequence"/>
</dbReference>
<dbReference type="RefSeq" id="WP_123645875.1">
    <property type="nucleotide sequence ID" value="NZ_RCTY01000006.1"/>
</dbReference>
<evidence type="ECO:0008006" key="5">
    <source>
        <dbReference type="Google" id="ProtNLM"/>
    </source>
</evidence>
<dbReference type="EMBL" id="RCTY01000006">
    <property type="protein sequence ID" value="ROU08916.1"/>
    <property type="molecule type" value="Genomic_DNA"/>
</dbReference>
<dbReference type="AlphaFoldDB" id="A0A3N2RNH4"/>
<gene>
    <name evidence="3" type="ORF">D9T17_02175</name>
</gene>
<evidence type="ECO:0000256" key="1">
    <source>
        <dbReference type="SAM" id="MobiDB-lite"/>
    </source>
</evidence>
<dbReference type="PROSITE" id="PS51257">
    <property type="entry name" value="PROKAR_LIPOPROTEIN"/>
    <property type="match status" value="1"/>
</dbReference>
<accession>A0A3N2RNH4</accession>
<keyword evidence="2" id="KW-0732">Signal</keyword>
<feature type="chain" id="PRO_5017985771" description="Lipoprotein" evidence="2">
    <location>
        <begin position="23"/>
        <end position="385"/>
    </location>
</feature>
<evidence type="ECO:0000313" key="4">
    <source>
        <dbReference type="Proteomes" id="UP000275910"/>
    </source>
</evidence>
<comment type="caution">
    <text evidence="3">The sequence shown here is derived from an EMBL/GenBank/DDBJ whole genome shotgun (WGS) entry which is preliminary data.</text>
</comment>
<name>A0A3N2RNH4_LYSEN</name>
<sequence>MFKITPLVAGALALASCAICHAADDVDGYRSERAEMAAQMPVYIVALNQRVRPQIDYPRMAGPTLYVPYPYSASAGLSSGQAAMAGAVGGALGSALAEAMIYAEAKQRAAAAYAPVLGGHCDLTVDAPLQQTLRDAMARAPWGASVQPILVDGSDEAWEKQVPKDRPRQVFTVTSSLTPGLGALVTSVDLAAYAPQGESPGSSWQKTPLWRDHLIVVSDVMALPPKTDADRARMVAHEDARYAESGDLAKVAKVAKDLYGAGRSERMHAAAADSLHKRNLKLARQADWSLLTEGPRRGELWIQDDCAPMRAAVRSANDELGRMLDDLYAQRLPPRLPTKHKTKGDPPEPAGARAIRSLPGGVYVSRDEGGTTALAYRYRLLPLKD</sequence>